<accession>A0ABW4TVE4</accession>
<evidence type="ECO:0000313" key="1">
    <source>
        <dbReference type="EMBL" id="MFD1950672.1"/>
    </source>
</evidence>
<gene>
    <name evidence="1" type="ORF">ACFSGX_07820</name>
</gene>
<sequence length="100" mass="10716">MPELDGGATLALAARSGRTTGYHSDRPCHSTASAVLESPIGATPISEQFDHDARRAQAFRNSAAVLARWQDREAQPIGELVWPQFAEVCAQLGVTLRGEA</sequence>
<name>A0ABW4TVE4_9SPHN</name>
<dbReference type="RefSeq" id="WP_380928867.1">
    <property type="nucleotide sequence ID" value="NZ_JBHUGS010000002.1"/>
</dbReference>
<proteinExistence type="predicted"/>
<dbReference type="EMBL" id="JBHUGS010000002">
    <property type="protein sequence ID" value="MFD1950672.1"/>
    <property type="molecule type" value="Genomic_DNA"/>
</dbReference>
<keyword evidence="2" id="KW-1185">Reference proteome</keyword>
<organism evidence="1 2">
    <name type="scientific">Sphingomonas arantia</name>
    <dbReference type="NCBI Taxonomy" id="1460676"/>
    <lineage>
        <taxon>Bacteria</taxon>
        <taxon>Pseudomonadati</taxon>
        <taxon>Pseudomonadota</taxon>
        <taxon>Alphaproteobacteria</taxon>
        <taxon>Sphingomonadales</taxon>
        <taxon>Sphingomonadaceae</taxon>
        <taxon>Sphingomonas</taxon>
    </lineage>
</organism>
<protein>
    <submittedName>
        <fullName evidence="1">Uncharacterized protein</fullName>
    </submittedName>
</protein>
<reference evidence="2" key="1">
    <citation type="journal article" date="2019" name="Int. J. Syst. Evol. Microbiol.">
        <title>The Global Catalogue of Microorganisms (GCM) 10K type strain sequencing project: providing services to taxonomists for standard genome sequencing and annotation.</title>
        <authorList>
            <consortium name="The Broad Institute Genomics Platform"/>
            <consortium name="The Broad Institute Genome Sequencing Center for Infectious Disease"/>
            <person name="Wu L."/>
            <person name="Ma J."/>
        </authorList>
    </citation>
    <scope>NUCLEOTIDE SEQUENCE [LARGE SCALE GENOMIC DNA]</scope>
    <source>
        <strain evidence="2">CGMCC 1.12702</strain>
    </source>
</reference>
<evidence type="ECO:0000313" key="2">
    <source>
        <dbReference type="Proteomes" id="UP001597400"/>
    </source>
</evidence>
<dbReference type="Proteomes" id="UP001597400">
    <property type="component" value="Unassembled WGS sequence"/>
</dbReference>
<comment type="caution">
    <text evidence="1">The sequence shown here is derived from an EMBL/GenBank/DDBJ whole genome shotgun (WGS) entry which is preliminary data.</text>
</comment>